<dbReference type="Proteomes" id="UP000035955">
    <property type="component" value="Unassembled WGS sequence"/>
</dbReference>
<dbReference type="RefSeq" id="WP_048446671.1">
    <property type="nucleotide sequence ID" value="NZ_LABY01000176.1"/>
</dbReference>
<gene>
    <name evidence="1" type="ORF">VQ02_23650</name>
</gene>
<sequence length="85" mass="9346">MPSPIPFDPSLEIVLPDEEAVEDASTLWPEDLSPYVAVGRITVPPQESWSEAKVRARDDGLAFSPWHGIAAHRPLGSVMRARRAV</sequence>
<proteinExistence type="predicted"/>
<protein>
    <submittedName>
        <fullName evidence="1">Uncharacterized protein</fullName>
    </submittedName>
</protein>
<dbReference type="PATRIC" id="fig|298794.3.peg.2252"/>
<name>A0A0J6SFF9_9HYPH</name>
<organism evidence="1 2">
    <name type="scientific">Methylobacterium variabile</name>
    <dbReference type="NCBI Taxonomy" id="298794"/>
    <lineage>
        <taxon>Bacteria</taxon>
        <taxon>Pseudomonadati</taxon>
        <taxon>Pseudomonadota</taxon>
        <taxon>Alphaproteobacteria</taxon>
        <taxon>Hyphomicrobiales</taxon>
        <taxon>Methylobacteriaceae</taxon>
        <taxon>Methylobacterium</taxon>
    </lineage>
</organism>
<evidence type="ECO:0000313" key="1">
    <source>
        <dbReference type="EMBL" id="KMO32409.1"/>
    </source>
</evidence>
<evidence type="ECO:0000313" key="2">
    <source>
        <dbReference type="Proteomes" id="UP000035955"/>
    </source>
</evidence>
<dbReference type="InterPro" id="IPR020835">
    <property type="entry name" value="Catalase_sf"/>
</dbReference>
<dbReference type="SUPFAM" id="SSF56634">
    <property type="entry name" value="Heme-dependent catalase-like"/>
    <property type="match status" value="1"/>
</dbReference>
<dbReference type="AlphaFoldDB" id="A0A0J6SFF9"/>
<dbReference type="GO" id="GO:0020037">
    <property type="term" value="F:heme binding"/>
    <property type="evidence" value="ECO:0007669"/>
    <property type="project" value="InterPro"/>
</dbReference>
<comment type="caution">
    <text evidence="1">The sequence shown here is derived from an EMBL/GenBank/DDBJ whole genome shotgun (WGS) entry which is preliminary data.</text>
</comment>
<dbReference type="EMBL" id="LABY01000176">
    <property type="protein sequence ID" value="KMO32409.1"/>
    <property type="molecule type" value="Genomic_DNA"/>
</dbReference>
<keyword evidence="2" id="KW-1185">Reference proteome</keyword>
<reference evidence="1 2" key="1">
    <citation type="submission" date="2015-03" db="EMBL/GenBank/DDBJ databases">
        <title>Genome sequencing of Methylobacterium variabile DSM 16961.</title>
        <authorList>
            <person name="Chaudhry V."/>
            <person name="Patil P.B."/>
        </authorList>
    </citation>
    <scope>NUCLEOTIDE SEQUENCE [LARGE SCALE GENOMIC DNA]</scope>
    <source>
        <strain evidence="1 2">DSM 16961</strain>
    </source>
</reference>
<accession>A0A0J6SFF9</accession>
<dbReference type="Gene3D" id="2.40.180.10">
    <property type="entry name" value="Catalase core domain"/>
    <property type="match status" value="1"/>
</dbReference>